<proteinExistence type="predicted"/>
<keyword evidence="2" id="KW-1185">Reference proteome</keyword>
<dbReference type="Proteomes" id="UP001203665">
    <property type="component" value="Unassembled WGS sequence"/>
</dbReference>
<dbReference type="PANTHER" id="PTHR43649">
    <property type="entry name" value="ARABINOSE-BINDING PROTEIN-RELATED"/>
    <property type="match status" value="1"/>
</dbReference>
<dbReference type="RefSeq" id="WP_251603333.1">
    <property type="nucleotide sequence ID" value="NZ_JAMQJY010000001.1"/>
</dbReference>
<dbReference type="InterPro" id="IPR006059">
    <property type="entry name" value="SBP"/>
</dbReference>
<protein>
    <submittedName>
        <fullName evidence="1">ABC transporter substrate-binding protein</fullName>
    </submittedName>
</protein>
<dbReference type="Pfam" id="PF01547">
    <property type="entry name" value="SBP_bac_1"/>
    <property type="match status" value="1"/>
</dbReference>
<evidence type="ECO:0000313" key="2">
    <source>
        <dbReference type="Proteomes" id="UP001203665"/>
    </source>
</evidence>
<dbReference type="PROSITE" id="PS51257">
    <property type="entry name" value="PROKAR_LIPOPROTEIN"/>
    <property type="match status" value="1"/>
</dbReference>
<evidence type="ECO:0000313" key="1">
    <source>
        <dbReference type="EMBL" id="MCM2674184.1"/>
    </source>
</evidence>
<name>A0ABT0XEA1_9BACI</name>
<reference evidence="1" key="1">
    <citation type="submission" date="2022-06" db="EMBL/GenBank/DDBJ databases">
        <title>Alkalicoccobacillus porphyridii sp. nov., isolated from a marine red alga, Porphyridium purpureum and reclassification of Shouchella plakortidis and Shouchella gibsonii as Alkalicoccobacillus plakortidis comb. nov. and Alkalicoccobacillus gibsonii comb. nov.</title>
        <authorList>
            <person name="Kim K.H."/>
            <person name="Lee J.K."/>
            <person name="Han D.M."/>
            <person name="Baek J.H."/>
            <person name="Jeon C.O."/>
        </authorList>
    </citation>
    <scope>NUCLEOTIDE SEQUENCE</scope>
    <source>
        <strain evidence="1">DSM 19153</strain>
    </source>
</reference>
<sequence length="554" mass="62278">MNKYLRNGLFFTSIVLIAGVTGCSKDSANVEDEDPDGDITLSLFGADMHSQWDNMESPVSQIVKEETGVTLNAEFDVNGGDQKISLMAASGDYPDLILPKGNASTLVDSGALLDLTDLIDEHAPNLKKIYGEYYDRLKWSNEDESIYILATPPVDQTYWQPGTGFMLQHDVVEELGYPDIRTVQDFEDAIKEYKDINPTIDGQPTIGLSLLADDWRIMISTTDPAAFATGSTGDGEFYVDPETYEAKLHYRRSEEKDYFRWLNHMNDIDLLDPESFVQKYDQYLAKISSGRILGLIDSDWQVGEAQRALREAGMENRMHGMYPVTLTEEFKHPNFQDTGYLGGWGIGISVDCENPVRAIKFLDYLASDEAQILQNWGIEGEHYTIEDGKRVISEEEMDERDNNANYQKQTGIGVLKGFAPAYGDGVEDSTGQTYTIASPEQIKDSYTDKEKEVLGEYGAELWKDLYPQEDEFPAKPWGAAYNMAVPSGSSLELTLQRCLDIMKRKVPEAILADPNDFDKVWDEFMSELEAAGVEEAEKEYTELIKNRVELWGGS</sequence>
<dbReference type="CDD" id="cd13582">
    <property type="entry name" value="PBP2_AlgQ_like_3"/>
    <property type="match status" value="1"/>
</dbReference>
<organism evidence="1 2">
    <name type="scientific">Alkalicoccobacillus plakortidis</name>
    <dbReference type="NCBI Taxonomy" id="444060"/>
    <lineage>
        <taxon>Bacteria</taxon>
        <taxon>Bacillati</taxon>
        <taxon>Bacillota</taxon>
        <taxon>Bacilli</taxon>
        <taxon>Bacillales</taxon>
        <taxon>Bacillaceae</taxon>
        <taxon>Alkalicoccobacillus</taxon>
    </lineage>
</organism>
<comment type="caution">
    <text evidence="1">The sequence shown here is derived from an EMBL/GenBank/DDBJ whole genome shotgun (WGS) entry which is preliminary data.</text>
</comment>
<dbReference type="EMBL" id="JAMQJY010000001">
    <property type="protein sequence ID" value="MCM2674184.1"/>
    <property type="molecule type" value="Genomic_DNA"/>
</dbReference>
<gene>
    <name evidence="1" type="ORF">NDM98_00715</name>
</gene>
<dbReference type="SUPFAM" id="SSF53850">
    <property type="entry name" value="Periplasmic binding protein-like II"/>
    <property type="match status" value="1"/>
</dbReference>
<dbReference type="InterPro" id="IPR050490">
    <property type="entry name" value="Bact_solute-bd_prot1"/>
</dbReference>
<dbReference type="Gene3D" id="3.40.190.10">
    <property type="entry name" value="Periplasmic binding protein-like II"/>
    <property type="match status" value="3"/>
</dbReference>
<dbReference type="PANTHER" id="PTHR43649:SF12">
    <property type="entry name" value="DIACETYLCHITOBIOSE BINDING PROTEIN DASA"/>
    <property type="match status" value="1"/>
</dbReference>
<accession>A0ABT0XEA1</accession>